<protein>
    <submittedName>
        <fullName evidence="3">Uncharacterized protein</fullName>
    </submittedName>
</protein>
<feature type="compositionally biased region" description="Acidic residues" evidence="1">
    <location>
        <begin position="553"/>
        <end position="562"/>
    </location>
</feature>
<organism evidence="3 4">
    <name type="scientific">Friedmanniomyces endolithicus</name>
    <dbReference type="NCBI Taxonomy" id="329885"/>
    <lineage>
        <taxon>Eukaryota</taxon>
        <taxon>Fungi</taxon>
        <taxon>Dikarya</taxon>
        <taxon>Ascomycota</taxon>
        <taxon>Pezizomycotina</taxon>
        <taxon>Dothideomycetes</taxon>
        <taxon>Dothideomycetidae</taxon>
        <taxon>Mycosphaerellales</taxon>
        <taxon>Teratosphaeriaceae</taxon>
        <taxon>Friedmanniomyces</taxon>
    </lineage>
</organism>
<accession>A0A4U0UDC9</accession>
<sequence length="573" mass="62647">MATIGATVHTTPLGIGRYHVNQVDSLLTSRTPPSLRPNQEPFGFLAGPINIMGYVDSIRLLAVVTLSVFGLTLGTFTGVLKDGLHVDFHLQAATGSITLYLKHSTSELRVRGLTISEVDWYDGFAFDERLLFVRLPTNRLKTVRRQSLTLMLQKGNDLASRLRLLTEDFDMRGINILMAVLGLALSVDSKRAPSPPSITITNFTAQHFPELGSQRVKVAYGSHVVQSKSEEDGMSKFQAPIPPPCTDCLVTFMQAQLEYADGTVADAATGMWMHHVVFLNRGRNDSVCGRRGQRFFASGNERTAVDFTSTFSAAGTQHLGYPILANESFFIVGELMNMLQTPQEVVFSMIWEFLPSPPPYFRHAVPYWLDVGGCGGSDVPAKAASQYDYTSPVVTAKSHGEIALIAGHLHDGGTHLDVFRNGETVCNMPATYDSSKDADHIARIDSCTNDVVTAPGDEWFIRAYYDTSIHAPMASNDGSLEPVMGIALAYVVASEPVSGSWISRGMLVLVVVAAVIATGLAALYVVRQKPGFFTRLLADFRAHGWERVRTDDPEGDDVDGEDGVLLRRNEGRK</sequence>
<dbReference type="OrthoDB" id="5304315at2759"/>
<name>A0A4U0UDC9_9PEZI</name>
<dbReference type="EMBL" id="NAJP01000085">
    <property type="protein sequence ID" value="TKA33501.1"/>
    <property type="molecule type" value="Genomic_DNA"/>
</dbReference>
<evidence type="ECO:0000256" key="2">
    <source>
        <dbReference type="SAM" id="Phobius"/>
    </source>
</evidence>
<keyword evidence="2" id="KW-1133">Transmembrane helix</keyword>
<keyword evidence="2" id="KW-0812">Transmembrane</keyword>
<gene>
    <name evidence="3" type="ORF">B0A54_14678</name>
</gene>
<comment type="caution">
    <text evidence="3">The sequence shown here is derived from an EMBL/GenBank/DDBJ whole genome shotgun (WGS) entry which is preliminary data.</text>
</comment>
<reference evidence="3 4" key="1">
    <citation type="submission" date="2017-03" db="EMBL/GenBank/DDBJ databases">
        <title>Genomes of endolithic fungi from Antarctica.</title>
        <authorList>
            <person name="Coleine C."/>
            <person name="Masonjones S."/>
            <person name="Stajich J.E."/>
        </authorList>
    </citation>
    <scope>NUCLEOTIDE SEQUENCE [LARGE SCALE GENOMIC DNA]</scope>
    <source>
        <strain evidence="3 4">CCFEE 5311</strain>
    </source>
</reference>
<evidence type="ECO:0000256" key="1">
    <source>
        <dbReference type="SAM" id="MobiDB-lite"/>
    </source>
</evidence>
<proteinExistence type="predicted"/>
<feature type="region of interest" description="Disordered" evidence="1">
    <location>
        <begin position="549"/>
        <end position="573"/>
    </location>
</feature>
<feature type="compositionally biased region" description="Basic and acidic residues" evidence="1">
    <location>
        <begin position="564"/>
        <end position="573"/>
    </location>
</feature>
<evidence type="ECO:0000313" key="3">
    <source>
        <dbReference type="EMBL" id="TKA33501.1"/>
    </source>
</evidence>
<keyword evidence="2" id="KW-0472">Membrane</keyword>
<dbReference type="Proteomes" id="UP000310066">
    <property type="component" value="Unassembled WGS sequence"/>
</dbReference>
<dbReference type="AlphaFoldDB" id="A0A4U0UDC9"/>
<feature type="transmembrane region" description="Helical" evidence="2">
    <location>
        <begin position="506"/>
        <end position="526"/>
    </location>
</feature>
<evidence type="ECO:0000313" key="4">
    <source>
        <dbReference type="Proteomes" id="UP000310066"/>
    </source>
</evidence>